<dbReference type="PROSITE" id="PS51092">
    <property type="entry name" value="FN2_2"/>
    <property type="match status" value="1"/>
</dbReference>
<dbReference type="EMBL" id="JACDTQ010001714">
    <property type="protein sequence ID" value="KAF5921280.1"/>
    <property type="molecule type" value="Genomic_DNA"/>
</dbReference>
<dbReference type="PROSITE" id="PS00023">
    <property type="entry name" value="FN2_1"/>
    <property type="match status" value="1"/>
</dbReference>
<evidence type="ECO:0000313" key="11">
    <source>
        <dbReference type="Proteomes" id="UP000551758"/>
    </source>
</evidence>
<gene>
    <name evidence="10" type="ORF">HPG69_009177</name>
</gene>
<sequence length="113" mass="12786">MPPHLGIFLIWAGACVFLQLDYVDGDNKCVFPFTYGGKSYFDCTKVDSLYYWCSITENFSVRWKYCVEEDYAQCVFPSIYCGQTNGNCTTAGSVVGMIWWSVTPNYKVDGGCK</sequence>
<evidence type="ECO:0000259" key="9">
    <source>
        <dbReference type="PROSITE" id="PS51092"/>
    </source>
</evidence>
<feature type="chain" id="PRO_5029498778" description="Fibronectin type-II domain-containing protein" evidence="8">
    <location>
        <begin position="26"/>
        <end position="113"/>
    </location>
</feature>
<dbReference type="GO" id="GO:0048240">
    <property type="term" value="P:sperm capacitation"/>
    <property type="evidence" value="ECO:0007669"/>
    <property type="project" value="TreeGrafter"/>
</dbReference>
<organism evidence="10 11">
    <name type="scientific">Diceros bicornis minor</name>
    <name type="common">South-central black rhinoceros</name>
    <dbReference type="NCBI Taxonomy" id="77932"/>
    <lineage>
        <taxon>Eukaryota</taxon>
        <taxon>Metazoa</taxon>
        <taxon>Chordata</taxon>
        <taxon>Craniata</taxon>
        <taxon>Vertebrata</taxon>
        <taxon>Euteleostomi</taxon>
        <taxon>Mammalia</taxon>
        <taxon>Eutheria</taxon>
        <taxon>Laurasiatheria</taxon>
        <taxon>Perissodactyla</taxon>
        <taxon>Rhinocerotidae</taxon>
        <taxon>Diceros</taxon>
    </lineage>
</organism>
<dbReference type="InterPro" id="IPR013806">
    <property type="entry name" value="Kringle-like"/>
</dbReference>
<accession>A0A7J7EZP9</accession>
<evidence type="ECO:0000256" key="3">
    <source>
        <dbReference type="ARBA" id="ARBA00022525"/>
    </source>
</evidence>
<dbReference type="Pfam" id="PF00040">
    <property type="entry name" value="fn2"/>
    <property type="match status" value="2"/>
</dbReference>
<evidence type="ECO:0000256" key="2">
    <source>
        <dbReference type="ARBA" id="ARBA00010011"/>
    </source>
</evidence>
<dbReference type="GO" id="GO:0008201">
    <property type="term" value="F:heparin binding"/>
    <property type="evidence" value="ECO:0007669"/>
    <property type="project" value="TreeGrafter"/>
</dbReference>
<proteinExistence type="inferred from homology"/>
<evidence type="ECO:0000256" key="5">
    <source>
        <dbReference type="ARBA" id="ARBA00023157"/>
    </source>
</evidence>
<comment type="similarity">
    <text evidence="2">Belongs to the seminal plasma protein family.</text>
</comment>
<dbReference type="GO" id="GO:0009986">
    <property type="term" value="C:cell surface"/>
    <property type="evidence" value="ECO:0007669"/>
    <property type="project" value="TreeGrafter"/>
</dbReference>
<name>A0A7J7EZP9_DICBM</name>
<dbReference type="InterPro" id="IPR000562">
    <property type="entry name" value="FN_type2_dom"/>
</dbReference>
<keyword evidence="8" id="KW-0732">Signal</keyword>
<feature type="signal peptide" evidence="8">
    <location>
        <begin position="1"/>
        <end position="25"/>
    </location>
</feature>
<dbReference type="GO" id="GO:0005576">
    <property type="term" value="C:extracellular region"/>
    <property type="evidence" value="ECO:0007669"/>
    <property type="project" value="UniProtKB-SubCell"/>
</dbReference>
<dbReference type="FunFam" id="2.10.10.10:FF:000005">
    <property type="entry name" value="Epididymal sperm binding protein 1"/>
    <property type="match status" value="1"/>
</dbReference>
<dbReference type="SUPFAM" id="SSF57440">
    <property type="entry name" value="Kringle-like"/>
    <property type="match status" value="2"/>
</dbReference>
<dbReference type="InterPro" id="IPR051666">
    <property type="entry name" value="SP_Capacitation_Regulator"/>
</dbReference>
<dbReference type="GO" id="GO:0007338">
    <property type="term" value="P:single fertilization"/>
    <property type="evidence" value="ECO:0007669"/>
    <property type="project" value="UniProtKB-KW"/>
</dbReference>
<feature type="domain" description="Fibronectin type-II" evidence="9">
    <location>
        <begin position="24"/>
        <end position="68"/>
    </location>
</feature>
<keyword evidence="5" id="KW-1015">Disulfide bond</keyword>
<evidence type="ECO:0000256" key="8">
    <source>
        <dbReference type="SAM" id="SignalP"/>
    </source>
</evidence>
<dbReference type="Proteomes" id="UP000551758">
    <property type="component" value="Unassembled WGS sequence"/>
</dbReference>
<keyword evidence="3" id="KW-0964">Secreted</keyword>
<dbReference type="SMART" id="SM00059">
    <property type="entry name" value="FN2"/>
    <property type="match status" value="2"/>
</dbReference>
<evidence type="ECO:0000256" key="7">
    <source>
        <dbReference type="PROSITE-ProRule" id="PRU00479"/>
    </source>
</evidence>
<keyword evidence="6" id="KW-0278">Fertilization</keyword>
<dbReference type="PANTHER" id="PTHR22918">
    <property type="entry name" value="SEMINAL PLASMA PROTEIN"/>
    <property type="match status" value="1"/>
</dbReference>
<protein>
    <recommendedName>
        <fullName evidence="9">Fibronectin type-II domain-containing protein</fullName>
    </recommendedName>
</protein>
<evidence type="ECO:0000313" key="10">
    <source>
        <dbReference type="EMBL" id="KAF5921280.1"/>
    </source>
</evidence>
<dbReference type="Gene3D" id="2.10.10.10">
    <property type="entry name" value="Fibronectin, type II, collagen-binding"/>
    <property type="match status" value="2"/>
</dbReference>
<evidence type="ECO:0000256" key="4">
    <source>
        <dbReference type="ARBA" id="ARBA00022737"/>
    </source>
</evidence>
<dbReference type="PANTHER" id="PTHR22918:SF3">
    <property type="entry name" value="SEMINAL PLASMA PROTEIN HSP-1"/>
    <property type="match status" value="1"/>
</dbReference>
<comment type="subcellular location">
    <subcellularLocation>
        <location evidence="1">Secreted</location>
    </subcellularLocation>
</comment>
<comment type="caution">
    <text evidence="10">The sequence shown here is derived from an EMBL/GenBank/DDBJ whole genome shotgun (WGS) entry which is preliminary data.</text>
</comment>
<evidence type="ECO:0000256" key="6">
    <source>
        <dbReference type="ARBA" id="ARBA00023279"/>
    </source>
</evidence>
<evidence type="ECO:0000256" key="1">
    <source>
        <dbReference type="ARBA" id="ARBA00004613"/>
    </source>
</evidence>
<reference evidence="10 11" key="1">
    <citation type="journal article" date="2020" name="Mol. Biol. Evol.">
        <title>Interspecific Gene Flow and the Evolution of Specialization in Black and White Rhinoceros.</title>
        <authorList>
            <person name="Moodley Y."/>
            <person name="Westbury M.V."/>
            <person name="Russo I.M."/>
            <person name="Gopalakrishnan S."/>
            <person name="Rakotoarivelo A."/>
            <person name="Olsen R.A."/>
            <person name="Prost S."/>
            <person name="Tunstall T."/>
            <person name="Ryder O.A."/>
            <person name="Dalen L."/>
            <person name="Bruford M.W."/>
        </authorList>
    </citation>
    <scope>NUCLEOTIDE SEQUENCE [LARGE SCALE GENOMIC DNA]</scope>
    <source>
        <strain evidence="10">SBR-YM</strain>
        <tissue evidence="10">Skin</tissue>
    </source>
</reference>
<keyword evidence="4" id="KW-0677">Repeat</keyword>
<comment type="caution">
    <text evidence="7">Lacks conserved residue(s) required for the propagation of feature annotation.</text>
</comment>
<dbReference type="InterPro" id="IPR036943">
    <property type="entry name" value="FN_type2_sf"/>
</dbReference>
<keyword evidence="11" id="KW-1185">Reference proteome</keyword>
<dbReference type="AlphaFoldDB" id="A0A7J7EZP9"/>